<dbReference type="GO" id="GO:0071555">
    <property type="term" value="P:cell wall organization"/>
    <property type="evidence" value="ECO:0007669"/>
    <property type="project" value="TreeGrafter"/>
</dbReference>
<dbReference type="InterPro" id="IPR012338">
    <property type="entry name" value="Beta-lactam/transpept-like"/>
</dbReference>
<protein>
    <submittedName>
        <fullName evidence="2">Protein FtsI/penicillin-binding protein</fullName>
    </submittedName>
</protein>
<comment type="caution">
    <text evidence="2">The sequence shown here is derived from an EMBL/GenBank/DDBJ whole genome shotgun (WGS) entry which is preliminary data.</text>
</comment>
<feature type="non-terminal residue" evidence="2">
    <location>
        <position position="176"/>
    </location>
</feature>
<dbReference type="PANTHER" id="PTHR30627:SF24">
    <property type="entry name" value="PENICILLIN-BINDING PROTEIN 4B"/>
    <property type="match status" value="1"/>
</dbReference>
<dbReference type="Gene3D" id="3.90.1310.10">
    <property type="entry name" value="Penicillin-binding protein 2a (Domain 2)"/>
    <property type="match status" value="1"/>
</dbReference>
<gene>
    <name evidence="2" type="ORF">OBE_13340</name>
</gene>
<dbReference type="GO" id="GO:0071972">
    <property type="term" value="F:peptidoglycan L,D-transpeptidase activity"/>
    <property type="evidence" value="ECO:0007669"/>
    <property type="project" value="TreeGrafter"/>
</dbReference>
<accession>K1S973</accession>
<dbReference type="Pfam" id="PF21922">
    <property type="entry name" value="PBP_dimer_2"/>
    <property type="match status" value="1"/>
</dbReference>
<organism evidence="2">
    <name type="scientific">human gut metagenome</name>
    <dbReference type="NCBI Taxonomy" id="408170"/>
    <lineage>
        <taxon>unclassified sequences</taxon>
        <taxon>metagenomes</taxon>
        <taxon>organismal metagenomes</taxon>
    </lineage>
</organism>
<dbReference type="SUPFAM" id="SSF56601">
    <property type="entry name" value="beta-lactamase/transpeptidase-like"/>
    <property type="match status" value="1"/>
</dbReference>
<name>K1S973_9ZZZZ</name>
<dbReference type="AlphaFoldDB" id="K1S973"/>
<dbReference type="InterPro" id="IPR050515">
    <property type="entry name" value="Beta-lactam/transpept"/>
</dbReference>
<evidence type="ECO:0000259" key="1">
    <source>
        <dbReference type="Pfam" id="PF21922"/>
    </source>
</evidence>
<reference evidence="2" key="1">
    <citation type="journal article" date="2013" name="Environ. Microbiol.">
        <title>Microbiota from the distal guts of lean and obese adolescents exhibit partial functional redundancy besides clear differences in community structure.</title>
        <authorList>
            <person name="Ferrer M."/>
            <person name="Ruiz A."/>
            <person name="Lanza F."/>
            <person name="Haange S.B."/>
            <person name="Oberbach A."/>
            <person name="Till H."/>
            <person name="Bargiela R."/>
            <person name="Campoy C."/>
            <person name="Segura M.T."/>
            <person name="Richter M."/>
            <person name="von Bergen M."/>
            <person name="Seifert J."/>
            <person name="Suarez A."/>
        </authorList>
    </citation>
    <scope>NUCLEOTIDE SEQUENCE</scope>
</reference>
<dbReference type="PANTHER" id="PTHR30627">
    <property type="entry name" value="PEPTIDOGLYCAN D,D-TRANSPEPTIDASE"/>
    <property type="match status" value="1"/>
</dbReference>
<dbReference type="GO" id="GO:0008658">
    <property type="term" value="F:penicillin binding"/>
    <property type="evidence" value="ECO:0007669"/>
    <property type="project" value="TreeGrafter"/>
</dbReference>
<feature type="domain" description="Penicillin binding protein A dimerisation" evidence="1">
    <location>
        <begin position="34"/>
        <end position="117"/>
    </location>
</feature>
<proteinExistence type="predicted"/>
<dbReference type="GO" id="GO:0005886">
    <property type="term" value="C:plasma membrane"/>
    <property type="evidence" value="ECO:0007669"/>
    <property type="project" value="TreeGrafter"/>
</dbReference>
<dbReference type="EMBL" id="AJWZ01009213">
    <property type="protein sequence ID" value="EKC51954.1"/>
    <property type="molecule type" value="Genomic_DNA"/>
</dbReference>
<sequence>MAGFYLNFIVNKSQDIIKDTHNERVAEKAKTIIRGTIYAEGGEKLAYTDTNSTEEDLSDDTRKYPYGKTFAQVIGYSTKGFTGLEQRCNSDLSTEGTTEIEKIANDFSNTTVSGCNVYTTLNVKLQKEAYESIGSDKGAVFIMDPSTGAVLTTASKPSFNPEKLDKIWDDISTDNE</sequence>
<evidence type="ECO:0000313" key="2">
    <source>
        <dbReference type="EMBL" id="EKC51954.1"/>
    </source>
</evidence>
<dbReference type="Gene3D" id="3.40.710.10">
    <property type="entry name" value="DD-peptidase/beta-lactamase superfamily"/>
    <property type="match status" value="1"/>
</dbReference>
<dbReference type="InterPro" id="IPR054120">
    <property type="entry name" value="PBPA_dimer"/>
</dbReference>